<dbReference type="Proteomes" id="UP000239990">
    <property type="component" value="Unassembled WGS sequence"/>
</dbReference>
<name>A0A2S5GJQ3_9BURK</name>
<dbReference type="InterPro" id="IPR021333">
    <property type="entry name" value="DUF2946"/>
</dbReference>
<organism evidence="2 3">
    <name type="scientific">Achromobacter spanius</name>
    <dbReference type="NCBI Taxonomy" id="217203"/>
    <lineage>
        <taxon>Bacteria</taxon>
        <taxon>Pseudomonadati</taxon>
        <taxon>Pseudomonadota</taxon>
        <taxon>Betaproteobacteria</taxon>
        <taxon>Burkholderiales</taxon>
        <taxon>Alcaligenaceae</taxon>
        <taxon>Achromobacter</taxon>
    </lineage>
</organism>
<dbReference type="RefSeq" id="WP_104145457.1">
    <property type="nucleotide sequence ID" value="NZ_PREU01000016.1"/>
</dbReference>
<protein>
    <recommendedName>
        <fullName evidence="4">DUF2946 domain-containing protein</fullName>
    </recommendedName>
</protein>
<accession>A0A2S5GJQ3</accession>
<evidence type="ECO:0000256" key="1">
    <source>
        <dbReference type="SAM" id="MobiDB-lite"/>
    </source>
</evidence>
<proteinExistence type="predicted"/>
<dbReference type="EMBL" id="PREU01000016">
    <property type="protein sequence ID" value="PPA73209.1"/>
    <property type="molecule type" value="Genomic_DNA"/>
</dbReference>
<feature type="region of interest" description="Disordered" evidence="1">
    <location>
        <begin position="138"/>
        <end position="161"/>
    </location>
</feature>
<gene>
    <name evidence="2" type="ORF">C4E15_26200</name>
</gene>
<evidence type="ECO:0000313" key="3">
    <source>
        <dbReference type="Proteomes" id="UP000239990"/>
    </source>
</evidence>
<sequence>MRTGSPRRLPHYPRFATAADFGRLLLLLLLVARAWVPTGYMPDAQALRQGRLTLGFCTAGGNALAALQAMSLRQASTGGHHEMHGHHDHHGSGQGDDRGAGQECPFGLSAHQILNLPPLAALAPVLLHWLAQPPLNMDGPRPPMPATGPPLGPRAPPSIDG</sequence>
<dbReference type="Pfam" id="PF11162">
    <property type="entry name" value="DUF2946"/>
    <property type="match status" value="1"/>
</dbReference>
<feature type="region of interest" description="Disordered" evidence="1">
    <location>
        <begin position="75"/>
        <end position="103"/>
    </location>
</feature>
<feature type="compositionally biased region" description="Pro residues" evidence="1">
    <location>
        <begin position="140"/>
        <end position="161"/>
    </location>
</feature>
<evidence type="ECO:0008006" key="4">
    <source>
        <dbReference type="Google" id="ProtNLM"/>
    </source>
</evidence>
<evidence type="ECO:0000313" key="2">
    <source>
        <dbReference type="EMBL" id="PPA73209.1"/>
    </source>
</evidence>
<dbReference type="OrthoDB" id="8665387at2"/>
<reference evidence="2 3" key="1">
    <citation type="submission" date="2018-02" db="EMBL/GenBank/DDBJ databases">
        <title>Draft Genome of Achromobacter spanius stain 6.</title>
        <authorList>
            <person name="Gunasekera T.S."/>
            <person name="Radwan O."/>
            <person name="Ruiz O.N."/>
        </authorList>
    </citation>
    <scope>NUCLEOTIDE SEQUENCE [LARGE SCALE GENOMIC DNA]</scope>
    <source>
        <strain evidence="2 3">6</strain>
    </source>
</reference>
<dbReference type="AlphaFoldDB" id="A0A2S5GJQ3"/>
<comment type="caution">
    <text evidence="2">The sequence shown here is derived from an EMBL/GenBank/DDBJ whole genome shotgun (WGS) entry which is preliminary data.</text>
</comment>